<evidence type="ECO:0000313" key="2">
    <source>
        <dbReference type="Proteomes" id="UP000008694"/>
    </source>
</evidence>
<keyword evidence="2" id="KW-1185">Reference proteome</keyword>
<proteinExistence type="predicted"/>
<organism evidence="2">
    <name type="scientific">Arabidopsis lyrata subsp. lyrata</name>
    <name type="common">Lyre-leaved rock-cress</name>
    <dbReference type="NCBI Taxonomy" id="81972"/>
    <lineage>
        <taxon>Eukaryota</taxon>
        <taxon>Viridiplantae</taxon>
        <taxon>Streptophyta</taxon>
        <taxon>Embryophyta</taxon>
        <taxon>Tracheophyta</taxon>
        <taxon>Spermatophyta</taxon>
        <taxon>Magnoliopsida</taxon>
        <taxon>eudicotyledons</taxon>
        <taxon>Gunneridae</taxon>
        <taxon>Pentapetalae</taxon>
        <taxon>rosids</taxon>
        <taxon>malvids</taxon>
        <taxon>Brassicales</taxon>
        <taxon>Brassicaceae</taxon>
        <taxon>Camelineae</taxon>
        <taxon>Arabidopsis</taxon>
    </lineage>
</organism>
<protein>
    <submittedName>
        <fullName evidence="1">Predicted protein</fullName>
    </submittedName>
</protein>
<accession>D7LM39</accession>
<dbReference type="HOGENOM" id="CLU_1789481_0_0_1"/>
<dbReference type="AlphaFoldDB" id="D7LM39"/>
<dbReference type="Gramene" id="scaffold_500860.1">
    <property type="protein sequence ID" value="scaffold_500860.1"/>
    <property type="gene ID" value="scaffold_500860.1"/>
</dbReference>
<dbReference type="Proteomes" id="UP000008694">
    <property type="component" value="Unassembled WGS sequence"/>
</dbReference>
<gene>
    <name evidence="1" type="ORF">ARALYDRAFT_905156</name>
</gene>
<evidence type="ECO:0000313" key="1">
    <source>
        <dbReference type="EMBL" id="EFH51729.1"/>
    </source>
</evidence>
<dbReference type="EMBL" id="GL348717">
    <property type="protein sequence ID" value="EFH51729.1"/>
    <property type="molecule type" value="Genomic_DNA"/>
</dbReference>
<name>D7LM39_ARALL</name>
<sequence>MVLERDDETKENDEQARNQIFLLGLSSFLFRAKPSVLRLSPFPSPSPAIIAVVSVPPHSSILCVHSILQIASSISSDFGFIIQAMDKSSALEYINQMFPTGTIERKDLVGSDPLLAYTLTKEAEEAKGIASTFDQIMTKYGVVRH</sequence>
<dbReference type="eggNOG" id="KOG1823">
    <property type="taxonomic scope" value="Eukaryota"/>
</dbReference>
<reference evidence="2" key="1">
    <citation type="journal article" date="2011" name="Nat. Genet.">
        <title>The Arabidopsis lyrata genome sequence and the basis of rapid genome size change.</title>
        <authorList>
            <person name="Hu T.T."/>
            <person name="Pattyn P."/>
            <person name="Bakker E.G."/>
            <person name="Cao J."/>
            <person name="Cheng J.-F."/>
            <person name="Clark R.M."/>
            <person name="Fahlgren N."/>
            <person name="Fawcett J.A."/>
            <person name="Grimwood J."/>
            <person name="Gundlach H."/>
            <person name="Haberer G."/>
            <person name="Hollister J.D."/>
            <person name="Ossowski S."/>
            <person name="Ottilar R.P."/>
            <person name="Salamov A.A."/>
            <person name="Schneeberger K."/>
            <person name="Spannagl M."/>
            <person name="Wang X."/>
            <person name="Yang L."/>
            <person name="Nasrallah M.E."/>
            <person name="Bergelson J."/>
            <person name="Carrington J.C."/>
            <person name="Gaut B.S."/>
            <person name="Schmutz J."/>
            <person name="Mayer K.F.X."/>
            <person name="Van de Peer Y."/>
            <person name="Grigoriev I.V."/>
            <person name="Nordborg M."/>
            <person name="Weigel D."/>
            <person name="Guo Y.-L."/>
        </authorList>
    </citation>
    <scope>NUCLEOTIDE SEQUENCE [LARGE SCALE GENOMIC DNA]</scope>
    <source>
        <strain evidence="2">cv. MN47</strain>
    </source>
</reference>